<evidence type="ECO:0000256" key="5">
    <source>
        <dbReference type="SAM" id="Phobius"/>
    </source>
</evidence>
<dbReference type="GO" id="GO:0016020">
    <property type="term" value="C:membrane"/>
    <property type="evidence" value="ECO:0007669"/>
    <property type="project" value="UniProtKB-SubCell"/>
</dbReference>
<keyword evidence="2 5" id="KW-0812">Transmembrane</keyword>
<evidence type="ECO:0000313" key="6">
    <source>
        <dbReference type="EMBL" id="EGF90790.1"/>
    </source>
</evidence>
<evidence type="ECO:0000256" key="2">
    <source>
        <dbReference type="ARBA" id="ARBA00022692"/>
    </source>
</evidence>
<name>F4QRF3_9CAUL</name>
<dbReference type="RefSeq" id="WP_006274604.1">
    <property type="nucleotide sequence ID" value="NZ_GL883079.1"/>
</dbReference>
<dbReference type="EMBL" id="GL883079">
    <property type="protein sequence ID" value="EGF90790.1"/>
    <property type="molecule type" value="Genomic_DNA"/>
</dbReference>
<dbReference type="AlphaFoldDB" id="F4QRF3"/>
<dbReference type="eggNOG" id="COG1286">
    <property type="taxonomic scope" value="Bacteria"/>
</dbReference>
<dbReference type="GO" id="GO:0009403">
    <property type="term" value="P:toxin biosynthetic process"/>
    <property type="evidence" value="ECO:0007669"/>
    <property type="project" value="InterPro"/>
</dbReference>
<dbReference type="STRING" id="715226.ABI_38240"/>
<feature type="transmembrane region" description="Helical" evidence="5">
    <location>
        <begin position="30"/>
        <end position="50"/>
    </location>
</feature>
<keyword evidence="3 5" id="KW-1133">Transmembrane helix</keyword>
<gene>
    <name evidence="6" type="ORF">ABI_38240</name>
</gene>
<dbReference type="InterPro" id="IPR003825">
    <property type="entry name" value="Colicin-V_CvpA"/>
</dbReference>
<evidence type="ECO:0000256" key="3">
    <source>
        <dbReference type="ARBA" id="ARBA00022989"/>
    </source>
</evidence>
<accession>F4QRF3</accession>
<evidence type="ECO:0000256" key="1">
    <source>
        <dbReference type="ARBA" id="ARBA00004141"/>
    </source>
</evidence>
<comment type="subcellular location">
    <subcellularLocation>
        <location evidence="1">Membrane</location>
        <topology evidence="1">Multi-pass membrane protein</topology>
    </subcellularLocation>
</comment>
<evidence type="ECO:0000313" key="7">
    <source>
        <dbReference type="Proteomes" id="UP000006512"/>
    </source>
</evidence>
<proteinExistence type="predicted"/>
<dbReference type="InterPro" id="IPR052719">
    <property type="entry name" value="CvpA-like"/>
</dbReference>
<keyword evidence="4 5" id="KW-0472">Membrane</keyword>
<protein>
    <submittedName>
        <fullName evidence="6">Colicin V production family protein</fullName>
    </submittedName>
</protein>
<feature type="transmembrane region" description="Helical" evidence="5">
    <location>
        <begin position="6"/>
        <end position="23"/>
    </location>
</feature>
<dbReference type="PANTHER" id="PTHR36926">
    <property type="entry name" value="COLICIN V PRODUCTION PROTEIN"/>
    <property type="match status" value="1"/>
</dbReference>
<feature type="transmembrane region" description="Helical" evidence="5">
    <location>
        <begin position="56"/>
        <end position="79"/>
    </location>
</feature>
<reference evidence="7" key="1">
    <citation type="submission" date="2011-03" db="EMBL/GenBank/DDBJ databases">
        <title>Draft genome sequence of Brevundimonas diminuta.</title>
        <authorList>
            <person name="Brown P.J.B."/>
            <person name="Buechlein A."/>
            <person name="Hemmerich C."/>
            <person name="Brun Y.V."/>
        </authorList>
    </citation>
    <scope>NUCLEOTIDE SEQUENCE [LARGE SCALE GENOMIC DNA]</scope>
    <source>
        <strain evidence="7">C19</strain>
    </source>
</reference>
<feature type="transmembrane region" description="Helical" evidence="5">
    <location>
        <begin position="100"/>
        <end position="123"/>
    </location>
</feature>
<keyword evidence="7" id="KW-1185">Reference proteome</keyword>
<dbReference type="HOGENOM" id="CLU_092720_0_1_5"/>
<dbReference type="PANTHER" id="PTHR36926:SF1">
    <property type="entry name" value="COLICIN V PRODUCTION PROTEIN"/>
    <property type="match status" value="1"/>
</dbReference>
<evidence type="ECO:0000256" key="4">
    <source>
        <dbReference type="ARBA" id="ARBA00023136"/>
    </source>
</evidence>
<dbReference type="Pfam" id="PF02674">
    <property type="entry name" value="Colicin_V"/>
    <property type="match status" value="1"/>
</dbReference>
<organism evidence="6 7">
    <name type="scientific">Asticcacaulis biprosthecium C19</name>
    <dbReference type="NCBI Taxonomy" id="715226"/>
    <lineage>
        <taxon>Bacteria</taxon>
        <taxon>Pseudomonadati</taxon>
        <taxon>Pseudomonadota</taxon>
        <taxon>Alphaproteobacteria</taxon>
        <taxon>Caulobacterales</taxon>
        <taxon>Caulobacteraceae</taxon>
        <taxon>Asticcacaulis</taxon>
    </lineage>
</organism>
<sequence length="169" mass="18678">MAVQAWDFIFLAVLIASCLSGVMRGGIKELVNLISFFLALFIAVVSHPFVTKTFALDMLMGVFVAFLLFLLIYFGIRFFGHSLAEKVHKQKALNAFDRALGLGIGIFRTLVVLGVIHLIFVVVTPKERLPEWFLDAKVFPLTARCAEAIQAFVPVGSNATDKVVETSQE</sequence>
<dbReference type="Proteomes" id="UP000006512">
    <property type="component" value="Unassembled WGS sequence"/>
</dbReference>